<keyword evidence="3" id="KW-1185">Reference proteome</keyword>
<organism evidence="2 3">
    <name type="scientific">Cryomorpha ignava</name>
    <dbReference type="NCBI Taxonomy" id="101383"/>
    <lineage>
        <taxon>Bacteria</taxon>
        <taxon>Pseudomonadati</taxon>
        <taxon>Bacteroidota</taxon>
        <taxon>Flavobacteriia</taxon>
        <taxon>Flavobacteriales</taxon>
        <taxon>Cryomorphaceae</taxon>
        <taxon>Cryomorpha</taxon>
    </lineage>
</organism>
<dbReference type="PROSITE" id="PS51257">
    <property type="entry name" value="PROKAR_LIPOPROTEIN"/>
    <property type="match status" value="1"/>
</dbReference>
<dbReference type="Proteomes" id="UP000486602">
    <property type="component" value="Unassembled WGS sequence"/>
</dbReference>
<comment type="caution">
    <text evidence="2">The sequence shown here is derived from an EMBL/GenBank/DDBJ whole genome shotgun (WGS) entry which is preliminary data.</text>
</comment>
<dbReference type="EMBL" id="JAAGVY010000004">
    <property type="protein sequence ID" value="NEN22700.1"/>
    <property type="molecule type" value="Genomic_DNA"/>
</dbReference>
<name>A0A7K3WM29_9FLAO</name>
<evidence type="ECO:0000313" key="2">
    <source>
        <dbReference type="EMBL" id="NEN22700.1"/>
    </source>
</evidence>
<protein>
    <submittedName>
        <fullName evidence="2">Uncharacterized protein</fullName>
    </submittedName>
</protein>
<keyword evidence="1" id="KW-1133">Transmembrane helix</keyword>
<keyword evidence="1" id="KW-0472">Membrane</keyword>
<sequence>MKRKEYISKGKAGLNLLKLFGILSVLIFAISCSHDEEPDGPNLEDRFGPFMIISELEVNRDSVDFASGQTVLFNAEFNKNVNWIITITGNESGAVKRIEGFSRIVNSVNAVWNGNTTQLPFFKIEMCNIELTIPEEVDFSSLASIEISSTRIYPGTLFTDFEQPAGSNITLGNFEFELTNNTARSQAFPAAHGDFFYLFEGTDNVVPNFFTGLIVISPQINGTEYVQFPTTVPENLYFNFFLYNDGRPYGIAVIQFAYDTNDNGVFNDGVDQTFQLTGDFPLNFTGWKQFSHTMADVGLTQELLQKIVAIRVLLISDMNSQPTPPLQVQFGIDYMTFTSGAPLSL</sequence>
<evidence type="ECO:0000256" key="1">
    <source>
        <dbReference type="SAM" id="Phobius"/>
    </source>
</evidence>
<dbReference type="AlphaFoldDB" id="A0A7K3WM29"/>
<feature type="transmembrane region" description="Helical" evidence="1">
    <location>
        <begin position="12"/>
        <end position="31"/>
    </location>
</feature>
<evidence type="ECO:0000313" key="3">
    <source>
        <dbReference type="Proteomes" id="UP000486602"/>
    </source>
</evidence>
<gene>
    <name evidence="2" type="ORF">G3O08_04170</name>
</gene>
<dbReference type="RefSeq" id="WP_163283419.1">
    <property type="nucleotide sequence ID" value="NZ_JAAGVY010000004.1"/>
</dbReference>
<keyword evidence="1" id="KW-0812">Transmembrane</keyword>
<reference evidence="2 3" key="1">
    <citation type="submission" date="2020-02" db="EMBL/GenBank/DDBJ databases">
        <title>Out from the shadows clarifying the taxonomy of the family Cryomorphaceae and related taxa by utilizing the GTDB taxonomic framework.</title>
        <authorList>
            <person name="Bowman J.P."/>
        </authorList>
    </citation>
    <scope>NUCLEOTIDE SEQUENCE [LARGE SCALE GENOMIC DNA]</scope>
    <source>
        <strain evidence="2 3">QSSC 1-22</strain>
    </source>
</reference>
<accession>A0A7K3WM29</accession>
<proteinExistence type="predicted"/>